<evidence type="ECO:0008006" key="5">
    <source>
        <dbReference type="Google" id="ProtNLM"/>
    </source>
</evidence>
<feature type="region of interest" description="Disordered" evidence="1">
    <location>
        <begin position="209"/>
        <end position="231"/>
    </location>
</feature>
<dbReference type="EMBL" id="FZOO01000004">
    <property type="protein sequence ID" value="SNS47388.1"/>
    <property type="molecule type" value="Genomic_DNA"/>
</dbReference>
<protein>
    <recommendedName>
        <fullName evidence="5">LPXTG-motif cell wall anchor domain-containing protein</fullName>
    </recommendedName>
</protein>
<feature type="region of interest" description="Disordered" evidence="1">
    <location>
        <begin position="1"/>
        <end position="31"/>
    </location>
</feature>
<evidence type="ECO:0000256" key="2">
    <source>
        <dbReference type="SAM" id="Phobius"/>
    </source>
</evidence>
<evidence type="ECO:0000256" key="1">
    <source>
        <dbReference type="SAM" id="MobiDB-lite"/>
    </source>
</evidence>
<evidence type="ECO:0000313" key="3">
    <source>
        <dbReference type="EMBL" id="SNS47388.1"/>
    </source>
</evidence>
<keyword evidence="2" id="KW-0472">Membrane</keyword>
<accession>A0A239ESZ8</accession>
<feature type="transmembrane region" description="Helical" evidence="2">
    <location>
        <begin position="104"/>
        <end position="122"/>
    </location>
</feature>
<dbReference type="AlphaFoldDB" id="A0A239ESZ8"/>
<keyword evidence="2" id="KW-0812">Transmembrane</keyword>
<keyword evidence="2" id="KW-1133">Transmembrane helix</keyword>
<proteinExistence type="predicted"/>
<feature type="transmembrane region" description="Helical" evidence="2">
    <location>
        <begin position="180"/>
        <end position="202"/>
    </location>
</feature>
<evidence type="ECO:0000313" key="4">
    <source>
        <dbReference type="Proteomes" id="UP000198373"/>
    </source>
</evidence>
<gene>
    <name evidence="3" type="ORF">SAMN06893096_104272</name>
</gene>
<reference evidence="4" key="1">
    <citation type="submission" date="2017-06" db="EMBL/GenBank/DDBJ databases">
        <authorList>
            <person name="Varghese N."/>
            <person name="Submissions S."/>
        </authorList>
    </citation>
    <scope>NUCLEOTIDE SEQUENCE [LARGE SCALE GENOMIC DNA]</scope>
    <source>
        <strain evidence="4">DSM 46839</strain>
    </source>
</reference>
<dbReference type="Proteomes" id="UP000198373">
    <property type="component" value="Unassembled WGS sequence"/>
</dbReference>
<sequence length="231" mass="23375">MAVGEAGRPPGFTGSVDSTPAPAPPGPPPALPARWAEGHRWPGRAELRSDLPGSLVLTGVLLLAGVPAGLLWWALAPRATFEVTADGPVPVGRPPTELLIADDAVYTLLLAALGLVAGLVAWRLRRRRGVATLLGLAAGTALAALAAWQLGEVLGAGPSAAELAEVGARLVTPLQLTSTAALAVAPFVAVLAYVVATLLTAAEDLDRPDGGSWPSAGPRRERASGGEQGVL</sequence>
<organism evidence="3 4">
    <name type="scientific">Geodermatophilus pulveris</name>
    <dbReference type="NCBI Taxonomy" id="1564159"/>
    <lineage>
        <taxon>Bacteria</taxon>
        <taxon>Bacillati</taxon>
        <taxon>Actinomycetota</taxon>
        <taxon>Actinomycetes</taxon>
        <taxon>Geodermatophilales</taxon>
        <taxon>Geodermatophilaceae</taxon>
        <taxon>Geodermatophilus</taxon>
    </lineage>
</organism>
<keyword evidence="4" id="KW-1185">Reference proteome</keyword>
<feature type="transmembrane region" description="Helical" evidence="2">
    <location>
        <begin position="54"/>
        <end position="75"/>
    </location>
</feature>
<name>A0A239ESZ8_9ACTN</name>
<feature type="compositionally biased region" description="Pro residues" evidence="1">
    <location>
        <begin position="21"/>
        <end position="31"/>
    </location>
</feature>
<feature type="transmembrane region" description="Helical" evidence="2">
    <location>
        <begin position="129"/>
        <end position="150"/>
    </location>
</feature>